<dbReference type="Proteomes" id="UP000024635">
    <property type="component" value="Unassembled WGS sequence"/>
</dbReference>
<keyword evidence="1" id="KW-1133">Transmembrane helix</keyword>
<dbReference type="STRING" id="53326.A0A016U1L9"/>
<organism evidence="2 3">
    <name type="scientific">Ancylostoma ceylanicum</name>
    <dbReference type="NCBI Taxonomy" id="53326"/>
    <lineage>
        <taxon>Eukaryota</taxon>
        <taxon>Metazoa</taxon>
        <taxon>Ecdysozoa</taxon>
        <taxon>Nematoda</taxon>
        <taxon>Chromadorea</taxon>
        <taxon>Rhabditida</taxon>
        <taxon>Rhabditina</taxon>
        <taxon>Rhabditomorpha</taxon>
        <taxon>Strongyloidea</taxon>
        <taxon>Ancylostomatidae</taxon>
        <taxon>Ancylostomatinae</taxon>
        <taxon>Ancylostoma</taxon>
    </lineage>
</organism>
<accession>A0A016U1L9</accession>
<gene>
    <name evidence="2" type="primary">Acey_s0061.g3198</name>
    <name evidence="2" type="ORF">Y032_0061g3198</name>
</gene>
<dbReference type="Gene3D" id="2.60.40.60">
    <property type="entry name" value="Cadherins"/>
    <property type="match status" value="1"/>
</dbReference>
<evidence type="ECO:0000313" key="2">
    <source>
        <dbReference type="EMBL" id="EYC09189.1"/>
    </source>
</evidence>
<dbReference type="CDD" id="cd11304">
    <property type="entry name" value="Cadherin_repeat"/>
    <property type="match status" value="1"/>
</dbReference>
<keyword evidence="1" id="KW-0472">Membrane</keyword>
<reference evidence="3" key="1">
    <citation type="journal article" date="2015" name="Nat. Genet.">
        <title>The genome and transcriptome of the zoonotic hookworm Ancylostoma ceylanicum identify infection-specific gene families.</title>
        <authorList>
            <person name="Schwarz E.M."/>
            <person name="Hu Y."/>
            <person name="Antoshechkin I."/>
            <person name="Miller M.M."/>
            <person name="Sternberg P.W."/>
            <person name="Aroian R.V."/>
        </authorList>
    </citation>
    <scope>NUCLEOTIDE SEQUENCE</scope>
    <source>
        <strain evidence="3">HY135</strain>
    </source>
</reference>
<protein>
    <recommendedName>
        <fullName evidence="4">Cadherin domain-containing protein</fullName>
    </recommendedName>
</protein>
<evidence type="ECO:0000256" key="1">
    <source>
        <dbReference type="SAM" id="Phobius"/>
    </source>
</evidence>
<sequence length="468" mass="52172">MMGRSKRIEIAKRFPPVGHTSELVITAWSVFDLSKNASRVLRIEVEDVDDNDPQFVKSALPVFAVPRSSGRASVIVGKVSAEDGDGDELNAIHYYLLPTCTAEFDNFSVNDYSGEIAVSGATATNHPHRVDLCLLASNYADLNVSQVTFDAKNASMIRTAVVFEAETPTLRPVPSIENNTVTVIQENLRDTSVPVTHSSSGRDVRYSLDHVDFKPAQDSTGVLHSSTNALFFVEPTSGDIRVNPAISEQPQGVYNVFVNTLSATSKESLQRFVKKYHYVRDEMKMRYVFNETLEEFTRTHNEFARKVQTALEKDHPEGNWEVFLSQPRKNNRNSMWTSVCFHATMNGQVQGERAVMSALSQSTAESSELSKLYHLHKIINIERCDATAAPVRQSALVLPMQVLILIAGVAILVLILIALLTYICFVRRYKEHLRAKQKQMKGSDGVPCVLDSTPTFILPPPAPRYGFY</sequence>
<dbReference type="GO" id="GO:0016020">
    <property type="term" value="C:membrane"/>
    <property type="evidence" value="ECO:0007669"/>
    <property type="project" value="InterPro"/>
</dbReference>
<dbReference type="EMBL" id="JARK01001397">
    <property type="protein sequence ID" value="EYC09189.1"/>
    <property type="molecule type" value="Genomic_DNA"/>
</dbReference>
<dbReference type="GO" id="GO:0005509">
    <property type="term" value="F:calcium ion binding"/>
    <property type="evidence" value="ECO:0007669"/>
    <property type="project" value="InterPro"/>
</dbReference>
<dbReference type="SUPFAM" id="SSF49313">
    <property type="entry name" value="Cadherin-like"/>
    <property type="match status" value="1"/>
</dbReference>
<dbReference type="AlphaFoldDB" id="A0A016U1L9"/>
<keyword evidence="1" id="KW-0812">Transmembrane</keyword>
<dbReference type="OrthoDB" id="6252479at2759"/>
<proteinExistence type="predicted"/>
<name>A0A016U1L9_9BILA</name>
<comment type="caution">
    <text evidence="2">The sequence shown here is derived from an EMBL/GenBank/DDBJ whole genome shotgun (WGS) entry which is preliminary data.</text>
</comment>
<keyword evidence="3" id="KW-1185">Reference proteome</keyword>
<dbReference type="InterPro" id="IPR015919">
    <property type="entry name" value="Cadherin-like_sf"/>
</dbReference>
<feature type="transmembrane region" description="Helical" evidence="1">
    <location>
        <begin position="402"/>
        <end position="426"/>
    </location>
</feature>
<evidence type="ECO:0000313" key="3">
    <source>
        <dbReference type="Proteomes" id="UP000024635"/>
    </source>
</evidence>
<evidence type="ECO:0008006" key="4">
    <source>
        <dbReference type="Google" id="ProtNLM"/>
    </source>
</evidence>